<sequence>MLRRPGAGQAWFPHGEKRQRALTEQYNQPKPRFTSFNQNRRGKPNALSVEPPPITARGNRHLNAECRRIFALAVLSYPVMVAFGFSQHRNPHRLRLRSLAVASLLLWTTVTGCQMLAFKPPTPGMTSKSRLYTSVVDRLAPMVQPDIEKQQGPQQTRVLATHAIGRDVPARHKRRIALQSLTDPWAGFASLEHQGLLMADLAAGGVENVPALLDVMEAAADRTSEYFKPIPFPGTTAQKDIVTFLTDTLEDAAIQREKALANLSDDERRFLFKHARTVADQFAPRSNEPVQERAARRKLDAEFARLVDEQLDYASLIAAAQTVARLGNENVLQRLALTFQHHAPVQQPPPGITGDVLFVQQTRAGLIVIGGAGVNTYDLDRRALLVIDLGGDDTYHGNIASSGDIDHGIGVVIDLAGNDTYTSDPLGLATGRLGVGLLVDLDGDDVYQLDQGSGGTGFAGIGMLFDRKGNDVYMGNRFTQGAAFGGLGLLIDLAGNDRYTSHAFAIGFGGPLGIGAVIDHTGNDVYQCGDKYPSPFNQPDAPTAKPDDPAYQYLCFGMGSGAGLDGGLSKTDAQLPILAGGLGYLIDLEGQDQYRSGTMAQGSGYDFGVGVALDLDGDDTRTGGRTSIGAAGHYGVGLFVDAQGTDRYTSSGPKHTLSTAHDRSVSLSIDAGSKSDTYDFTRSTGLGEADSESWALFIDEGGVDHYQGLAGLGQGSKDSLGLFFDLAGIDTYDTPQGTPATAASGRGNERTIRAVGSLFQDR</sequence>
<dbReference type="AlphaFoldDB" id="A0A330L7Y7"/>
<keyword evidence="2" id="KW-0472">Membrane</keyword>
<reference evidence="4" key="1">
    <citation type="submission" date="2018-04" db="EMBL/GenBank/DDBJ databases">
        <authorList>
            <person name="Lucker S."/>
            <person name="Sakoula D."/>
        </authorList>
    </citation>
    <scope>NUCLEOTIDE SEQUENCE [LARGE SCALE GENOMIC DNA]</scope>
</reference>
<proteinExistence type="predicted"/>
<evidence type="ECO:0000313" key="3">
    <source>
        <dbReference type="EMBL" id="SPP65361.1"/>
    </source>
</evidence>
<dbReference type="EMBL" id="OUNR01000016">
    <property type="protein sequence ID" value="SPP65361.1"/>
    <property type="molecule type" value="Genomic_DNA"/>
</dbReference>
<keyword evidence="4" id="KW-1185">Reference proteome</keyword>
<evidence type="ECO:0000313" key="4">
    <source>
        <dbReference type="Proteomes" id="UP000248168"/>
    </source>
</evidence>
<feature type="compositionally biased region" description="Polar residues" evidence="1">
    <location>
        <begin position="25"/>
        <end position="39"/>
    </location>
</feature>
<feature type="transmembrane region" description="Helical" evidence="2">
    <location>
        <begin position="69"/>
        <end position="86"/>
    </location>
</feature>
<accession>A0A330L7Y7</accession>
<name>A0A330L7Y7_9BACT</name>
<gene>
    <name evidence="3" type="ORF">NITLEN_30275</name>
</gene>
<feature type="region of interest" description="Disordered" evidence="1">
    <location>
        <begin position="25"/>
        <end position="55"/>
    </location>
</feature>
<keyword evidence="2" id="KW-1133">Transmembrane helix</keyword>
<keyword evidence="2" id="KW-0812">Transmembrane</keyword>
<evidence type="ECO:0000256" key="2">
    <source>
        <dbReference type="SAM" id="Phobius"/>
    </source>
</evidence>
<feature type="transmembrane region" description="Helical" evidence="2">
    <location>
        <begin position="98"/>
        <end position="118"/>
    </location>
</feature>
<evidence type="ECO:0000256" key="1">
    <source>
        <dbReference type="SAM" id="MobiDB-lite"/>
    </source>
</evidence>
<organism evidence="3 4">
    <name type="scientific">Nitrospira lenta</name>
    <dbReference type="NCBI Taxonomy" id="1436998"/>
    <lineage>
        <taxon>Bacteria</taxon>
        <taxon>Pseudomonadati</taxon>
        <taxon>Nitrospirota</taxon>
        <taxon>Nitrospiria</taxon>
        <taxon>Nitrospirales</taxon>
        <taxon>Nitrospiraceae</taxon>
        <taxon>Nitrospira</taxon>
    </lineage>
</organism>
<protein>
    <submittedName>
        <fullName evidence="3">Uncharacterized protein</fullName>
    </submittedName>
</protein>
<dbReference type="Proteomes" id="UP000248168">
    <property type="component" value="Unassembled WGS sequence"/>
</dbReference>
<dbReference type="InParanoid" id="A0A330L7Y7"/>